<dbReference type="Proteomes" id="UP001364695">
    <property type="component" value="Unassembled WGS sequence"/>
</dbReference>
<dbReference type="EC" id="2.7.1.148" evidence="1"/>
<comment type="caution">
    <text evidence="1">The sequence shown here is derived from an EMBL/GenBank/DDBJ whole genome shotgun (WGS) entry which is preliminary data.</text>
</comment>
<evidence type="ECO:0000313" key="1">
    <source>
        <dbReference type="EMBL" id="MEJ7138169.1"/>
    </source>
</evidence>
<protein>
    <submittedName>
        <fullName evidence="1">4-(Cytidine 5'-diphospho)-2-C-methyl-D-erythritol kinase</fullName>
        <ecNumber evidence="1">2.7.1.148</ecNumber>
    </submittedName>
</protein>
<keyword evidence="1" id="KW-0418">Kinase</keyword>
<keyword evidence="1" id="KW-0808">Transferase</keyword>
<reference evidence="1" key="1">
    <citation type="submission" date="2023-10" db="EMBL/GenBank/DDBJ databases">
        <title>Amphibacter perezi, gen. nov., sp. nov. a novel taxa of the family Comamonadaceae, class Betaproteobacteria isolated from the skin microbiota of Pelophylax perezi from different populations.</title>
        <authorList>
            <person name="Costa S."/>
            <person name="Proenca D.N."/>
            <person name="Lopes I."/>
            <person name="Morais P.V."/>
        </authorList>
    </citation>
    <scope>NUCLEOTIDE SEQUENCE</scope>
    <source>
        <strain evidence="1">SL12-8</strain>
    </source>
</reference>
<proteinExistence type="predicted"/>
<name>A0ACC6P2W7_9BURK</name>
<keyword evidence="2" id="KW-1185">Reference proteome</keyword>
<sequence>MSAALPVAGADLAALASDPNACTGVQAPAKINLFLHVTGRRDDGYHLLQSLFVPLDWCDTLHLRRRDDGLLRRHDLGPALPDDDLCLRAARAFQQASGSAFGADIWVDKALPSGAGLGGGSSDAAAVLRTLNRLWGLDWPPERLAALGLTLGADVPFFLQGQPAWVEGVGERLRPVTIQPRRFVLLKPPQGLSTPQVFRALPASCRTPPVSCEAVLAHDAAADLCDLFGHNDLQGPAVALEPQVQQALDWLQAQGLRPRMSGSGSTVFAVLPPAHPAPELPAPWQDAGWLLRVCAMCSPYGAKLV</sequence>
<evidence type="ECO:0000313" key="2">
    <source>
        <dbReference type="Proteomes" id="UP001364695"/>
    </source>
</evidence>
<accession>A0ACC6P2W7</accession>
<gene>
    <name evidence="1" type="ORF">RV045_06955</name>
</gene>
<dbReference type="EMBL" id="JAWDIE010000008">
    <property type="protein sequence ID" value="MEJ7138169.1"/>
    <property type="molecule type" value="Genomic_DNA"/>
</dbReference>
<organism evidence="1 2">
    <name type="scientific">Amphibiibacter pelophylacis</name>
    <dbReference type="NCBI Taxonomy" id="1799477"/>
    <lineage>
        <taxon>Bacteria</taxon>
        <taxon>Pseudomonadati</taxon>
        <taxon>Pseudomonadota</taxon>
        <taxon>Betaproteobacteria</taxon>
        <taxon>Burkholderiales</taxon>
        <taxon>Sphaerotilaceae</taxon>
        <taxon>Amphibiibacter</taxon>
    </lineage>
</organism>